<organism evidence="5 6">
    <name type="scientific">Ureibacillus yapensis</name>
    <dbReference type="NCBI Taxonomy" id="2304605"/>
    <lineage>
        <taxon>Bacteria</taxon>
        <taxon>Bacillati</taxon>
        <taxon>Bacillota</taxon>
        <taxon>Bacilli</taxon>
        <taxon>Bacillales</taxon>
        <taxon>Caryophanaceae</taxon>
        <taxon>Ureibacillus</taxon>
    </lineage>
</organism>
<dbReference type="AlphaFoldDB" id="A0A396SAW8"/>
<keyword evidence="6" id="KW-1185">Reference proteome</keyword>
<dbReference type="GO" id="GO:0005524">
    <property type="term" value="F:ATP binding"/>
    <property type="evidence" value="ECO:0007669"/>
    <property type="project" value="UniProtKB-KW"/>
</dbReference>
<reference evidence="5 6" key="1">
    <citation type="submission" date="2018-08" db="EMBL/GenBank/DDBJ databases">
        <title>Lysinibacillus sp. YLB-03 draft genome sequence.</title>
        <authorList>
            <person name="Yu L."/>
        </authorList>
    </citation>
    <scope>NUCLEOTIDE SEQUENCE [LARGE SCALE GENOMIC DNA]</scope>
    <source>
        <strain evidence="5 6">YLB-03</strain>
    </source>
</reference>
<dbReference type="Gene3D" id="3.30.450.90">
    <property type="match status" value="1"/>
</dbReference>
<dbReference type="Gene3D" id="3.40.50.300">
    <property type="entry name" value="P-loop containing nucleotide triphosphate hydrolases"/>
    <property type="match status" value="1"/>
</dbReference>
<keyword evidence="2" id="KW-0547">Nucleotide-binding</keyword>
<dbReference type="CDD" id="cd01129">
    <property type="entry name" value="PulE-GspE-like"/>
    <property type="match status" value="1"/>
</dbReference>
<dbReference type="SUPFAM" id="SSF52540">
    <property type="entry name" value="P-loop containing nucleoside triphosphate hydrolases"/>
    <property type="match status" value="1"/>
</dbReference>
<evidence type="ECO:0000256" key="1">
    <source>
        <dbReference type="ARBA" id="ARBA00006611"/>
    </source>
</evidence>
<dbReference type="GO" id="GO:0016887">
    <property type="term" value="F:ATP hydrolysis activity"/>
    <property type="evidence" value="ECO:0007669"/>
    <property type="project" value="TreeGrafter"/>
</dbReference>
<gene>
    <name evidence="5" type="ORF">D1B33_06365</name>
</gene>
<dbReference type="InterPro" id="IPR047667">
    <property type="entry name" value="ATPase_ComGA"/>
</dbReference>
<dbReference type="EMBL" id="QWEI01000002">
    <property type="protein sequence ID" value="RHW38498.1"/>
    <property type="molecule type" value="Genomic_DNA"/>
</dbReference>
<evidence type="ECO:0000256" key="2">
    <source>
        <dbReference type="ARBA" id="ARBA00022741"/>
    </source>
</evidence>
<keyword evidence="3" id="KW-0067">ATP-binding</keyword>
<dbReference type="GO" id="GO:0005886">
    <property type="term" value="C:plasma membrane"/>
    <property type="evidence" value="ECO:0007669"/>
    <property type="project" value="TreeGrafter"/>
</dbReference>
<name>A0A396SAW8_9BACL</name>
<dbReference type="OrthoDB" id="9808272at2"/>
<protein>
    <submittedName>
        <fullName evidence="5">Competence protein ComG</fullName>
    </submittedName>
</protein>
<evidence type="ECO:0000313" key="5">
    <source>
        <dbReference type="EMBL" id="RHW38498.1"/>
    </source>
</evidence>
<feature type="domain" description="Bacterial type II secretion system protein E" evidence="4">
    <location>
        <begin position="208"/>
        <end position="222"/>
    </location>
</feature>
<dbReference type="InterPro" id="IPR001482">
    <property type="entry name" value="T2SS/T4SS_dom"/>
</dbReference>
<evidence type="ECO:0000259" key="4">
    <source>
        <dbReference type="PROSITE" id="PS00662"/>
    </source>
</evidence>
<dbReference type="PROSITE" id="PS00662">
    <property type="entry name" value="T2SP_E"/>
    <property type="match status" value="1"/>
</dbReference>
<comment type="caution">
    <text evidence="5">The sequence shown here is derived from an EMBL/GenBank/DDBJ whole genome shotgun (WGS) entry which is preliminary data.</text>
</comment>
<dbReference type="Pfam" id="PF00437">
    <property type="entry name" value="T2SSE"/>
    <property type="match status" value="1"/>
</dbReference>
<dbReference type="PANTHER" id="PTHR30258">
    <property type="entry name" value="TYPE II SECRETION SYSTEM PROTEIN GSPE-RELATED"/>
    <property type="match status" value="1"/>
</dbReference>
<proteinExistence type="inferred from homology"/>
<dbReference type="Proteomes" id="UP000265692">
    <property type="component" value="Unassembled WGS sequence"/>
</dbReference>
<comment type="similarity">
    <text evidence="1">Belongs to the GSP E family.</text>
</comment>
<dbReference type="PANTHER" id="PTHR30258:SF2">
    <property type="entry name" value="COMG OPERON PROTEIN 1"/>
    <property type="match status" value="1"/>
</dbReference>
<accession>A0A396SAW8</accession>
<dbReference type="InterPro" id="IPR027417">
    <property type="entry name" value="P-loop_NTPase"/>
</dbReference>
<sequence length="336" mass="37168">MDIESVIENKSGQLLLKALHFGASDIHIVPQEGNYATHFRKYGKLFPSSELPIELGDRIISFFKFLSSLDISEKRKPQSGTFHKEVSNKLYSFRVSTLPSVFKKESLVIRIMVQNSTLPISSLSLNPASSNKLIQLASNRQGLFLFCGATGSGKTTSLYSLVNYASEKLARHVISLEDPVESNHSNLLQIQVNERAGVTYATGLKAILRHSPDVIMIGEIRDRETAHIAIEAALTGHLVLSTIHAKDTVNCIYRLLDLNISIEEVRQAVVGIVAQTLVHAGNDERKAVYEILSDLNLVDAIATTMRGELYRMPSSETLASQLASFEVRKRNATSIF</sequence>
<dbReference type="RefSeq" id="WP_118875532.1">
    <property type="nucleotide sequence ID" value="NZ_QWEI01000002.1"/>
</dbReference>
<dbReference type="NCBIfam" id="NF041000">
    <property type="entry name" value="ATPase_ComGA"/>
    <property type="match status" value="1"/>
</dbReference>
<evidence type="ECO:0000256" key="3">
    <source>
        <dbReference type="ARBA" id="ARBA00022840"/>
    </source>
</evidence>
<evidence type="ECO:0000313" key="6">
    <source>
        <dbReference type="Proteomes" id="UP000265692"/>
    </source>
</evidence>